<dbReference type="Gene3D" id="3.30.300.30">
    <property type="match status" value="1"/>
</dbReference>
<gene>
    <name evidence="5" type="ORF">IAA81_06525</name>
</gene>
<accession>A0A9D9HPK7</accession>
<dbReference type="SUPFAM" id="SSF56801">
    <property type="entry name" value="Acetyl-CoA synthetase-like"/>
    <property type="match status" value="1"/>
</dbReference>
<dbReference type="InterPro" id="IPR020845">
    <property type="entry name" value="AMP-binding_CS"/>
</dbReference>
<name>A0A9D9HPK7_9SPIR</name>
<comment type="catalytic activity">
    <reaction evidence="3">
        <text>a long-chain fatty acid + ATP + CoA = a long-chain fatty acyl-CoA + AMP + diphosphate</text>
        <dbReference type="Rhea" id="RHEA:15421"/>
        <dbReference type="ChEBI" id="CHEBI:30616"/>
        <dbReference type="ChEBI" id="CHEBI:33019"/>
        <dbReference type="ChEBI" id="CHEBI:57287"/>
        <dbReference type="ChEBI" id="CHEBI:57560"/>
        <dbReference type="ChEBI" id="CHEBI:83139"/>
        <dbReference type="ChEBI" id="CHEBI:456215"/>
        <dbReference type="EC" id="6.2.1.3"/>
    </reaction>
    <physiologicalReaction direction="left-to-right" evidence="3">
        <dbReference type="Rhea" id="RHEA:15422"/>
    </physiologicalReaction>
</comment>
<feature type="domain" description="AMP-dependent synthetase/ligase" evidence="4">
    <location>
        <begin position="18"/>
        <end position="395"/>
    </location>
</feature>
<dbReference type="GO" id="GO:0016020">
    <property type="term" value="C:membrane"/>
    <property type="evidence" value="ECO:0007669"/>
    <property type="project" value="TreeGrafter"/>
</dbReference>
<reference evidence="5" key="1">
    <citation type="submission" date="2020-10" db="EMBL/GenBank/DDBJ databases">
        <authorList>
            <person name="Gilroy R."/>
        </authorList>
    </citation>
    <scope>NUCLEOTIDE SEQUENCE</scope>
    <source>
        <strain evidence="5">10532</strain>
    </source>
</reference>
<evidence type="ECO:0000313" key="5">
    <source>
        <dbReference type="EMBL" id="MBO8457867.1"/>
    </source>
</evidence>
<sequence length="576" mass="64258">METLEDLGAFTFKKLWKNTVYKFSDRPALGLVGEEPLTYAQVNVEVERRKRDLINLGMKRGDRILLIGSGSPQWGISYLSIVLTGAVAVPLLPDFSEVEISSFCRHSGAVGIIVSEKLSSKILPEVRDMVEYVFNLENWKMEKHSSRSVENPDYEPLIEDSETASIIYTSGTTGKSKGVELTHKNLVSNAIDCQTVHRVNKYDVVLSFLPLSHVYEFTIGFVMQILNGSCIYYLGKAPTVSSLMPALSKIRPTIILSVPIIMEKIYKNKVYPEVAKNKVTAKLYKIPFFRKLIHRKAGKMLKRTFGGRIRFFGIGGAKLDVTVERFLKEGKFPYAIGYGLTETSPLVAGAGPKKTRIGTIGPVLRNVQVKILGADEKTGIGEIAVKGPNVMKGYYLEEELTRNVFTEDGWFKTGDLGNFDKKGYLAIKGRCKNMILGASGENIYPEDIEFVINQHPFVNESLVVEDGSGLVALVQIDEEKVNEAVKKKTLPETLSGIKTAVGNAMENAHQAFLYNREALLNEIKFFVNSQVNKTSKVNRVETVPEFEKTATQKIKRYVYNTEQPPETAGKGKKKKN</sequence>
<dbReference type="Pfam" id="PF00501">
    <property type="entry name" value="AMP-binding"/>
    <property type="match status" value="1"/>
</dbReference>
<keyword evidence="2" id="KW-0067">ATP-binding</keyword>
<dbReference type="PROSITE" id="PS00455">
    <property type="entry name" value="AMP_BINDING"/>
    <property type="match status" value="1"/>
</dbReference>
<keyword evidence="1" id="KW-0547">Nucleotide-binding</keyword>
<dbReference type="GO" id="GO:0005524">
    <property type="term" value="F:ATP binding"/>
    <property type="evidence" value="ECO:0007669"/>
    <property type="project" value="UniProtKB-KW"/>
</dbReference>
<comment type="caution">
    <text evidence="5">The sequence shown here is derived from an EMBL/GenBank/DDBJ whole genome shotgun (WGS) entry which is preliminary data.</text>
</comment>
<dbReference type="Gene3D" id="3.40.50.12780">
    <property type="entry name" value="N-terminal domain of ligase-like"/>
    <property type="match status" value="1"/>
</dbReference>
<proteinExistence type="predicted"/>
<evidence type="ECO:0000259" key="4">
    <source>
        <dbReference type="Pfam" id="PF00501"/>
    </source>
</evidence>
<reference evidence="5" key="2">
    <citation type="journal article" date="2021" name="PeerJ">
        <title>Extensive microbial diversity within the chicken gut microbiome revealed by metagenomics and culture.</title>
        <authorList>
            <person name="Gilroy R."/>
            <person name="Ravi A."/>
            <person name="Getino M."/>
            <person name="Pursley I."/>
            <person name="Horton D.L."/>
            <person name="Alikhan N.F."/>
            <person name="Baker D."/>
            <person name="Gharbi K."/>
            <person name="Hall N."/>
            <person name="Watson M."/>
            <person name="Adriaenssens E.M."/>
            <person name="Foster-Nyarko E."/>
            <person name="Jarju S."/>
            <person name="Secka A."/>
            <person name="Antonio M."/>
            <person name="Oren A."/>
            <person name="Chaudhuri R.R."/>
            <person name="La Ragione R."/>
            <person name="Hildebrand F."/>
            <person name="Pallen M.J."/>
        </authorList>
    </citation>
    <scope>NUCLEOTIDE SEQUENCE</scope>
    <source>
        <strain evidence="5">10532</strain>
    </source>
</reference>
<organism evidence="5 6">
    <name type="scientific">Candidatus Gallitreponema excrementavium</name>
    <dbReference type="NCBI Taxonomy" id="2840840"/>
    <lineage>
        <taxon>Bacteria</taxon>
        <taxon>Pseudomonadati</taxon>
        <taxon>Spirochaetota</taxon>
        <taxon>Spirochaetia</taxon>
        <taxon>Spirochaetales</taxon>
        <taxon>Candidatus Gallitreponema</taxon>
    </lineage>
</organism>
<dbReference type="PANTHER" id="PTHR43272">
    <property type="entry name" value="LONG-CHAIN-FATTY-ACID--COA LIGASE"/>
    <property type="match status" value="1"/>
</dbReference>
<dbReference type="PANTHER" id="PTHR43272:SF33">
    <property type="entry name" value="AMP-BINDING DOMAIN-CONTAINING PROTEIN-RELATED"/>
    <property type="match status" value="1"/>
</dbReference>
<dbReference type="InterPro" id="IPR000873">
    <property type="entry name" value="AMP-dep_synth/lig_dom"/>
</dbReference>
<dbReference type="InterPro" id="IPR042099">
    <property type="entry name" value="ANL_N_sf"/>
</dbReference>
<dbReference type="GO" id="GO:0004467">
    <property type="term" value="F:long-chain fatty acid-CoA ligase activity"/>
    <property type="evidence" value="ECO:0007669"/>
    <property type="project" value="UniProtKB-EC"/>
</dbReference>
<evidence type="ECO:0000313" key="6">
    <source>
        <dbReference type="Proteomes" id="UP000823638"/>
    </source>
</evidence>
<evidence type="ECO:0000256" key="2">
    <source>
        <dbReference type="ARBA" id="ARBA00022840"/>
    </source>
</evidence>
<evidence type="ECO:0000256" key="1">
    <source>
        <dbReference type="ARBA" id="ARBA00022741"/>
    </source>
</evidence>
<dbReference type="AlphaFoldDB" id="A0A9D9HPK7"/>
<dbReference type="EMBL" id="JADIMM010000079">
    <property type="protein sequence ID" value="MBO8457867.1"/>
    <property type="molecule type" value="Genomic_DNA"/>
</dbReference>
<protein>
    <submittedName>
        <fullName evidence="5">AMP-binding protein</fullName>
    </submittedName>
</protein>
<dbReference type="InterPro" id="IPR045851">
    <property type="entry name" value="AMP-bd_C_sf"/>
</dbReference>
<dbReference type="Proteomes" id="UP000823638">
    <property type="component" value="Unassembled WGS sequence"/>
</dbReference>
<evidence type="ECO:0000256" key="3">
    <source>
        <dbReference type="ARBA" id="ARBA00024484"/>
    </source>
</evidence>